<protein>
    <submittedName>
        <fullName evidence="2">Uncharacterized protein</fullName>
    </submittedName>
</protein>
<feature type="region of interest" description="Disordered" evidence="1">
    <location>
        <begin position="82"/>
        <end position="111"/>
    </location>
</feature>
<evidence type="ECO:0000313" key="3">
    <source>
        <dbReference type="Proteomes" id="UP001383192"/>
    </source>
</evidence>
<organism evidence="2 3">
    <name type="scientific">Paramarasmius palmivorus</name>
    <dbReference type="NCBI Taxonomy" id="297713"/>
    <lineage>
        <taxon>Eukaryota</taxon>
        <taxon>Fungi</taxon>
        <taxon>Dikarya</taxon>
        <taxon>Basidiomycota</taxon>
        <taxon>Agaricomycotina</taxon>
        <taxon>Agaricomycetes</taxon>
        <taxon>Agaricomycetidae</taxon>
        <taxon>Agaricales</taxon>
        <taxon>Marasmiineae</taxon>
        <taxon>Marasmiaceae</taxon>
        <taxon>Paramarasmius</taxon>
    </lineage>
</organism>
<sequence>MAFGMTPIHPNTKAKTRPTSPILASLPPSNLGHGHGHRQSSLGVNVVPGGMFPMSMPPSRSGSPPITLAPLKLPRGMMEKMTMGLSPEDSRPERPKAQSLSPPTGNRKVEKVELPSFSLFEAATRGEVGPMGMAPDAPTTIVR</sequence>
<evidence type="ECO:0000256" key="1">
    <source>
        <dbReference type="SAM" id="MobiDB-lite"/>
    </source>
</evidence>
<reference evidence="2 3" key="1">
    <citation type="submission" date="2024-01" db="EMBL/GenBank/DDBJ databases">
        <title>A draft genome for a cacao thread blight-causing isolate of Paramarasmius palmivorus.</title>
        <authorList>
            <person name="Baruah I.K."/>
            <person name="Bukari Y."/>
            <person name="Amoako-Attah I."/>
            <person name="Meinhardt L.W."/>
            <person name="Bailey B.A."/>
            <person name="Cohen S.P."/>
        </authorList>
    </citation>
    <scope>NUCLEOTIDE SEQUENCE [LARGE SCALE GENOMIC DNA]</scope>
    <source>
        <strain evidence="2 3">GH-12</strain>
    </source>
</reference>
<comment type="caution">
    <text evidence="2">The sequence shown here is derived from an EMBL/GenBank/DDBJ whole genome shotgun (WGS) entry which is preliminary data.</text>
</comment>
<dbReference type="EMBL" id="JAYKXP010000090">
    <property type="protein sequence ID" value="KAK7028153.1"/>
    <property type="molecule type" value="Genomic_DNA"/>
</dbReference>
<gene>
    <name evidence="2" type="ORF">VNI00_014968</name>
</gene>
<dbReference type="AlphaFoldDB" id="A0AAW0BNF4"/>
<feature type="region of interest" description="Disordered" evidence="1">
    <location>
        <begin position="1"/>
        <end position="46"/>
    </location>
</feature>
<name>A0AAW0BNF4_9AGAR</name>
<keyword evidence="3" id="KW-1185">Reference proteome</keyword>
<dbReference type="Proteomes" id="UP001383192">
    <property type="component" value="Unassembled WGS sequence"/>
</dbReference>
<accession>A0AAW0BNF4</accession>
<proteinExistence type="predicted"/>
<evidence type="ECO:0000313" key="2">
    <source>
        <dbReference type="EMBL" id="KAK7028153.1"/>
    </source>
</evidence>